<dbReference type="AlphaFoldDB" id="A0A4Y9QZA3"/>
<dbReference type="Proteomes" id="UP000297647">
    <property type="component" value="Unassembled WGS sequence"/>
</dbReference>
<evidence type="ECO:0000259" key="1">
    <source>
        <dbReference type="Pfam" id="PF00534"/>
    </source>
</evidence>
<dbReference type="Gene3D" id="3.40.50.2000">
    <property type="entry name" value="Glycogen Phosphorylase B"/>
    <property type="match status" value="2"/>
</dbReference>
<name>A0A4Y9QZA3_9BACT</name>
<dbReference type="InterPro" id="IPR001296">
    <property type="entry name" value="Glyco_trans_1"/>
</dbReference>
<accession>A0A4Y9QZA3</accession>
<keyword evidence="3" id="KW-1185">Reference proteome</keyword>
<dbReference type="RefSeq" id="WP_135069981.1">
    <property type="nucleotide sequence ID" value="NZ_SPSB01000001.1"/>
</dbReference>
<dbReference type="GO" id="GO:0016757">
    <property type="term" value="F:glycosyltransferase activity"/>
    <property type="evidence" value="ECO:0007669"/>
    <property type="project" value="InterPro"/>
</dbReference>
<proteinExistence type="predicted"/>
<evidence type="ECO:0000313" key="3">
    <source>
        <dbReference type="Proteomes" id="UP000297647"/>
    </source>
</evidence>
<dbReference type="EMBL" id="SPSB01000001">
    <property type="protein sequence ID" value="TFV97410.1"/>
    <property type="molecule type" value="Genomic_DNA"/>
</dbReference>
<gene>
    <name evidence="2" type="ORF">E4S40_01780</name>
</gene>
<dbReference type="SUPFAM" id="SSF53756">
    <property type="entry name" value="UDP-Glycosyltransferase/glycogen phosphorylase"/>
    <property type="match status" value="1"/>
</dbReference>
<organism evidence="2 3">
    <name type="scientific">Algoriphagus kandeliae</name>
    <dbReference type="NCBI Taxonomy" id="2562278"/>
    <lineage>
        <taxon>Bacteria</taxon>
        <taxon>Pseudomonadati</taxon>
        <taxon>Bacteroidota</taxon>
        <taxon>Cytophagia</taxon>
        <taxon>Cytophagales</taxon>
        <taxon>Cyclobacteriaceae</taxon>
        <taxon>Algoriphagus</taxon>
    </lineage>
</organism>
<protein>
    <submittedName>
        <fullName evidence="2">Glycosyltransferase</fullName>
    </submittedName>
</protein>
<reference evidence="2 3" key="1">
    <citation type="submission" date="2019-03" db="EMBL/GenBank/DDBJ databases">
        <title>Algoriphagus sp. nov, a new strain isolated from root system soil of mangrove plant Kandelia.</title>
        <authorList>
            <person name="Yin Q."/>
            <person name="Wang K."/>
            <person name="Song Z."/>
        </authorList>
    </citation>
    <scope>NUCLEOTIDE SEQUENCE [LARGE SCALE GENOMIC DNA]</scope>
    <source>
        <strain evidence="2 3">XY-J91</strain>
    </source>
</reference>
<comment type="caution">
    <text evidence="2">The sequence shown here is derived from an EMBL/GenBank/DDBJ whole genome shotgun (WGS) entry which is preliminary data.</text>
</comment>
<evidence type="ECO:0000313" key="2">
    <source>
        <dbReference type="EMBL" id="TFV97410.1"/>
    </source>
</evidence>
<feature type="domain" description="Glycosyl transferase family 1" evidence="1">
    <location>
        <begin position="236"/>
        <end position="378"/>
    </location>
</feature>
<dbReference type="OrthoDB" id="784244at2"/>
<sequence length="404" mass="47047">MRILVFSPEKPYSGAESIVSVKFIRLLKNHGHEVVFVYHDRDFQYKSREDVYNIMSNGVGIENKILKNLSNKLKKVPLLNRIYLLDTLFWIFKAMSFGLKYNKKSNIDIIFSRVMPIYGHYPAFFLKIRYPKIRWVSNWSDPLPKVNAPIPYGKGLKGKPFFFEKYILENFFKICDFSTFPSDRLMLYYQKFFHSIQGKSYVVPHIVLDVKHTKKSINRNRPFVISHLGGFGLRSPVLFIEAFRSFNDMYPNHNIVIRFIGPSEETVNEKIHQLELSNLILVEGVLPYEKTLDIIQDSDLLMIIEAKMEEGIFLPSKLMDYLQMNKPILAISPTNGILNDLISNYGGGIIVSNSSKNELIDKLKFILENQEFIRNCKNEFDSTRLKALFSEDEVYRGLNHILSI</sequence>
<keyword evidence="2" id="KW-0808">Transferase</keyword>
<dbReference type="Pfam" id="PF00534">
    <property type="entry name" value="Glycos_transf_1"/>
    <property type="match status" value="1"/>
</dbReference>